<dbReference type="EMBL" id="JACJRF010000056">
    <property type="protein sequence ID" value="MBD2346811.1"/>
    <property type="molecule type" value="Genomic_DNA"/>
</dbReference>
<dbReference type="RefSeq" id="WP_190409220.1">
    <property type="nucleotide sequence ID" value="NZ_JACJRF010000056.1"/>
</dbReference>
<comment type="caution">
    <text evidence="1">The sequence shown here is derived from an EMBL/GenBank/DDBJ whole genome shotgun (WGS) entry which is preliminary data.</text>
</comment>
<name>A0ABR8CVM7_9NOST</name>
<gene>
    <name evidence="1" type="ORF">H6G18_22080</name>
</gene>
<evidence type="ECO:0000313" key="2">
    <source>
        <dbReference type="Proteomes" id="UP000607281"/>
    </source>
</evidence>
<organism evidence="1 2">
    <name type="scientific">Anabaena subtropica FACHB-260</name>
    <dbReference type="NCBI Taxonomy" id="2692884"/>
    <lineage>
        <taxon>Bacteria</taxon>
        <taxon>Bacillati</taxon>
        <taxon>Cyanobacteriota</taxon>
        <taxon>Cyanophyceae</taxon>
        <taxon>Nostocales</taxon>
        <taxon>Nostocaceae</taxon>
        <taxon>Anabaena</taxon>
    </lineage>
</organism>
<evidence type="ECO:0000313" key="1">
    <source>
        <dbReference type="EMBL" id="MBD2346811.1"/>
    </source>
</evidence>
<reference evidence="1 2" key="1">
    <citation type="journal article" date="2020" name="ISME J.">
        <title>Comparative genomics reveals insights into cyanobacterial evolution and habitat adaptation.</title>
        <authorList>
            <person name="Chen M.Y."/>
            <person name="Teng W.K."/>
            <person name="Zhao L."/>
            <person name="Hu C.X."/>
            <person name="Zhou Y.K."/>
            <person name="Han B.P."/>
            <person name="Song L.R."/>
            <person name="Shu W.S."/>
        </authorList>
    </citation>
    <scope>NUCLEOTIDE SEQUENCE [LARGE SCALE GENOMIC DNA]</scope>
    <source>
        <strain evidence="1 2">FACHB-260</strain>
    </source>
</reference>
<proteinExistence type="predicted"/>
<dbReference type="Proteomes" id="UP000607281">
    <property type="component" value="Unassembled WGS sequence"/>
</dbReference>
<protein>
    <submittedName>
        <fullName evidence="1">Uncharacterized protein</fullName>
    </submittedName>
</protein>
<keyword evidence="2" id="KW-1185">Reference proteome</keyword>
<sequence>MPKPNNVTEVAFVLRQYNAYHPSPLPQGLAYFSLTVVHDGTFGDRY</sequence>
<accession>A0ABR8CVM7</accession>